<gene>
    <name evidence="2" type="ORF">Q8A49_31965</name>
</gene>
<organism evidence="2 3">
    <name type="scientific">Nocardiopsis tropica</name>
    <dbReference type="NCBI Taxonomy" id="109330"/>
    <lineage>
        <taxon>Bacteria</taxon>
        <taxon>Bacillati</taxon>
        <taxon>Actinomycetota</taxon>
        <taxon>Actinomycetes</taxon>
        <taxon>Streptosporangiales</taxon>
        <taxon>Nocardiopsidaceae</taxon>
        <taxon>Nocardiopsis</taxon>
    </lineage>
</organism>
<dbReference type="EMBL" id="JAUUCC010000151">
    <property type="protein sequence ID" value="MEE2055125.1"/>
    <property type="molecule type" value="Genomic_DNA"/>
</dbReference>
<feature type="region of interest" description="Disordered" evidence="1">
    <location>
        <begin position="391"/>
        <end position="412"/>
    </location>
</feature>
<reference evidence="2 3" key="1">
    <citation type="submission" date="2023-07" db="EMBL/GenBank/DDBJ databases">
        <authorList>
            <person name="Girao M."/>
            <person name="Carvalho M.F."/>
        </authorList>
    </citation>
    <scope>NUCLEOTIDE SEQUENCE [LARGE SCALE GENOMIC DNA]</scope>
    <source>
        <strain evidence="2 3">66/93</strain>
    </source>
</reference>
<dbReference type="Proteomes" id="UP001348641">
    <property type="component" value="Unassembled WGS sequence"/>
</dbReference>
<proteinExistence type="predicted"/>
<evidence type="ECO:0000313" key="2">
    <source>
        <dbReference type="EMBL" id="MEE2055125.1"/>
    </source>
</evidence>
<accession>A0ABU7L0N5</accession>
<sequence>MNIGGMVEGPLPLAQALQRLTRIPSMRHKYGRYLGLGRRPRLVDLPPLTREELGEAVDAMMRENPAELSRASLHLTGGTTSTSRMGALPSDLHVDEISPHLRPFAPGDLLASLSTPFHMRASHDLHNALAARAGIPTLSLDAPTDQMIEPCLDLFEQHGVTAVATTLDTVQRILRFCAASGRRLDFLSKVLWSGPAMDAETRSLIRTYFPHLRTWSLFGSAETWIIGHSGPDCAVDTFHPLPYQHTEIVGGRMLVTVTHRKSVVPLLRYDTGTGAEWTSCPCGRPGRALRTHSRIDAPYGPLSSLVDPADLASLALQLDSVEAAQVVLTSPHTKDERLRLRVRLRPGTEADLYTVEWIRHHVVSGCLALSEVLAESPETFEVTVSRRLLDQSSDGSAPATVVRSADRSRHSA</sequence>
<dbReference type="InterPro" id="IPR042099">
    <property type="entry name" value="ANL_N_sf"/>
</dbReference>
<comment type="caution">
    <text evidence="2">The sequence shown here is derived from an EMBL/GenBank/DDBJ whole genome shotgun (WGS) entry which is preliminary data.</text>
</comment>
<dbReference type="SUPFAM" id="SSF56801">
    <property type="entry name" value="Acetyl-CoA synthetase-like"/>
    <property type="match status" value="1"/>
</dbReference>
<evidence type="ECO:0000256" key="1">
    <source>
        <dbReference type="SAM" id="MobiDB-lite"/>
    </source>
</evidence>
<dbReference type="Gene3D" id="3.40.50.12780">
    <property type="entry name" value="N-terminal domain of ligase-like"/>
    <property type="match status" value="1"/>
</dbReference>
<name>A0ABU7L0N5_9ACTN</name>
<evidence type="ECO:0000313" key="3">
    <source>
        <dbReference type="Proteomes" id="UP001348641"/>
    </source>
</evidence>
<protein>
    <submittedName>
        <fullName evidence="2">AMP-dependent synthetase</fullName>
    </submittedName>
</protein>
<dbReference type="RefSeq" id="WP_330161917.1">
    <property type="nucleotide sequence ID" value="NZ_BAAAJA010000045.1"/>
</dbReference>